<dbReference type="CDD" id="cd11041">
    <property type="entry name" value="CYP503A1-like"/>
    <property type="match status" value="1"/>
</dbReference>
<dbReference type="EMBL" id="BPQB01000111">
    <property type="protein sequence ID" value="GJE99516.1"/>
    <property type="molecule type" value="Genomic_DNA"/>
</dbReference>
<organism evidence="14 15">
    <name type="scientific">Phanerochaete sordida</name>
    <dbReference type="NCBI Taxonomy" id="48140"/>
    <lineage>
        <taxon>Eukaryota</taxon>
        <taxon>Fungi</taxon>
        <taxon>Dikarya</taxon>
        <taxon>Basidiomycota</taxon>
        <taxon>Agaricomycotina</taxon>
        <taxon>Agaricomycetes</taxon>
        <taxon>Polyporales</taxon>
        <taxon>Phanerochaetaceae</taxon>
        <taxon>Phanerochaete</taxon>
    </lineage>
</organism>
<evidence type="ECO:0000256" key="10">
    <source>
        <dbReference type="ARBA" id="ARBA00023033"/>
    </source>
</evidence>
<evidence type="ECO:0000256" key="7">
    <source>
        <dbReference type="ARBA" id="ARBA00022989"/>
    </source>
</evidence>
<dbReference type="Proteomes" id="UP000703269">
    <property type="component" value="Unassembled WGS sequence"/>
</dbReference>
<evidence type="ECO:0000313" key="14">
    <source>
        <dbReference type="EMBL" id="GJE99516.1"/>
    </source>
</evidence>
<reference evidence="14 15" key="1">
    <citation type="submission" date="2021-08" db="EMBL/GenBank/DDBJ databases">
        <title>Draft Genome Sequence of Phanerochaete sordida strain YK-624.</title>
        <authorList>
            <person name="Mori T."/>
            <person name="Dohra H."/>
            <person name="Suzuki T."/>
            <person name="Kawagishi H."/>
            <person name="Hirai H."/>
        </authorList>
    </citation>
    <scope>NUCLEOTIDE SEQUENCE [LARGE SCALE GENOMIC DNA]</scope>
    <source>
        <strain evidence="14 15">YK-624</strain>
    </source>
</reference>
<dbReference type="SUPFAM" id="SSF48264">
    <property type="entry name" value="Cytochrome P450"/>
    <property type="match status" value="1"/>
</dbReference>
<evidence type="ECO:0000256" key="8">
    <source>
        <dbReference type="ARBA" id="ARBA00023002"/>
    </source>
</evidence>
<evidence type="ECO:0000256" key="4">
    <source>
        <dbReference type="ARBA" id="ARBA00022617"/>
    </source>
</evidence>
<dbReference type="GO" id="GO:0020037">
    <property type="term" value="F:heme binding"/>
    <property type="evidence" value="ECO:0007669"/>
    <property type="project" value="InterPro"/>
</dbReference>
<evidence type="ECO:0000256" key="13">
    <source>
        <dbReference type="RuleBase" id="RU000461"/>
    </source>
</evidence>
<evidence type="ECO:0000256" key="1">
    <source>
        <dbReference type="ARBA" id="ARBA00001971"/>
    </source>
</evidence>
<keyword evidence="9 12" id="KW-0408">Iron</keyword>
<evidence type="ECO:0000256" key="11">
    <source>
        <dbReference type="ARBA" id="ARBA00023136"/>
    </source>
</evidence>
<dbReference type="GO" id="GO:0016705">
    <property type="term" value="F:oxidoreductase activity, acting on paired donors, with incorporation or reduction of molecular oxygen"/>
    <property type="evidence" value="ECO:0007669"/>
    <property type="project" value="InterPro"/>
</dbReference>
<sequence>MRYINSAQGQTLYVPPSFCPSTMSFASTFDSFSLRDITKLLTYLTSGVVLSLLLQSFSSAFRLRHIPTESSSCLPLLSSKGAYFFLRDIKGVFQRGYDKHKGKLFKVSFPDRWVVVVTGRKLLEELQRLPDGTTSFMHAAGELTGTPYIFGNGMVEDPWHVPIIRDKLTKHLSAAFPDIYDEIDTSFKELMPKCEDWTPVHALQVARGVVARASNRVFVGLPLCRNQGYLSLLVRFAVDVGRTRNVLAWFPSALKGIVAKMVTQVEPRIKEGMQYLGPVIQQRTDDAQAFGDGWAKPDDMLQWIMDAVAARNGPHEDILRGIFLINFAAIHTSSNTFTHALYHLAANPEFIGPLREEVDAVVAEDGWTKAAMGKLWKLDSFMRESLRHNSTNPFSVRRMALKNFTFSDGTVIPQGTVVVTPPYATHFDEENYQDAAVFNPWRHVNEKKQDGDASRHQFITTSTTYVAWGHGKHACPGRFFAANELKIMMAYVIASYDVKFEREGVRPKNVHVALTISPDPEARVLFKERKSARI</sequence>
<gene>
    <name evidence="14" type="ORF">PsYK624_157820</name>
</gene>
<dbReference type="InterPro" id="IPR002401">
    <property type="entry name" value="Cyt_P450_E_grp-I"/>
</dbReference>
<keyword evidence="6 12" id="KW-0479">Metal-binding</keyword>
<keyword evidence="8 13" id="KW-0560">Oxidoreductase</keyword>
<evidence type="ECO:0000256" key="3">
    <source>
        <dbReference type="ARBA" id="ARBA00010617"/>
    </source>
</evidence>
<dbReference type="GO" id="GO:0004497">
    <property type="term" value="F:monooxygenase activity"/>
    <property type="evidence" value="ECO:0007669"/>
    <property type="project" value="UniProtKB-KW"/>
</dbReference>
<dbReference type="InterPro" id="IPR017972">
    <property type="entry name" value="Cyt_P450_CS"/>
</dbReference>
<dbReference type="OrthoDB" id="1844152at2759"/>
<comment type="caution">
    <text evidence="14">The sequence shown here is derived from an EMBL/GenBank/DDBJ whole genome shotgun (WGS) entry which is preliminary data.</text>
</comment>
<keyword evidence="11" id="KW-0472">Membrane</keyword>
<protein>
    <submittedName>
        <fullName evidence="14">Cytochrome P450</fullName>
    </submittedName>
</protein>
<dbReference type="PROSITE" id="PS00086">
    <property type="entry name" value="CYTOCHROME_P450"/>
    <property type="match status" value="1"/>
</dbReference>
<dbReference type="Gene3D" id="1.10.630.10">
    <property type="entry name" value="Cytochrome P450"/>
    <property type="match status" value="1"/>
</dbReference>
<dbReference type="PANTHER" id="PTHR46206">
    <property type="entry name" value="CYTOCHROME P450"/>
    <property type="match status" value="1"/>
</dbReference>
<evidence type="ECO:0000313" key="15">
    <source>
        <dbReference type="Proteomes" id="UP000703269"/>
    </source>
</evidence>
<keyword evidence="15" id="KW-1185">Reference proteome</keyword>
<evidence type="ECO:0000256" key="9">
    <source>
        <dbReference type="ARBA" id="ARBA00023004"/>
    </source>
</evidence>
<keyword evidence="7" id="KW-1133">Transmembrane helix</keyword>
<dbReference type="InterPro" id="IPR036396">
    <property type="entry name" value="Cyt_P450_sf"/>
</dbReference>
<keyword evidence="4 12" id="KW-0349">Heme</keyword>
<proteinExistence type="inferred from homology"/>
<comment type="cofactor">
    <cofactor evidence="1 12">
        <name>heme</name>
        <dbReference type="ChEBI" id="CHEBI:30413"/>
    </cofactor>
</comment>
<dbReference type="GO" id="GO:0005506">
    <property type="term" value="F:iron ion binding"/>
    <property type="evidence" value="ECO:0007669"/>
    <property type="project" value="InterPro"/>
</dbReference>
<evidence type="ECO:0000256" key="5">
    <source>
        <dbReference type="ARBA" id="ARBA00022692"/>
    </source>
</evidence>
<dbReference type="GO" id="GO:0016020">
    <property type="term" value="C:membrane"/>
    <property type="evidence" value="ECO:0007669"/>
    <property type="project" value="UniProtKB-SubCell"/>
</dbReference>
<evidence type="ECO:0000256" key="2">
    <source>
        <dbReference type="ARBA" id="ARBA00004370"/>
    </source>
</evidence>
<dbReference type="PRINTS" id="PR00463">
    <property type="entry name" value="EP450I"/>
</dbReference>
<accession>A0A9P3GQX3</accession>
<keyword evidence="10 13" id="KW-0503">Monooxygenase</keyword>
<dbReference type="Pfam" id="PF00067">
    <property type="entry name" value="p450"/>
    <property type="match status" value="1"/>
</dbReference>
<evidence type="ECO:0000256" key="12">
    <source>
        <dbReference type="PIRSR" id="PIRSR602401-1"/>
    </source>
</evidence>
<comment type="subcellular location">
    <subcellularLocation>
        <location evidence="2">Membrane</location>
    </subcellularLocation>
</comment>
<feature type="binding site" description="axial binding residue" evidence="12">
    <location>
        <position position="475"/>
    </location>
    <ligand>
        <name>heme</name>
        <dbReference type="ChEBI" id="CHEBI:30413"/>
    </ligand>
    <ligandPart>
        <name>Fe</name>
        <dbReference type="ChEBI" id="CHEBI:18248"/>
    </ligandPart>
</feature>
<dbReference type="AlphaFoldDB" id="A0A9P3GQX3"/>
<dbReference type="PANTHER" id="PTHR46206:SF5">
    <property type="entry name" value="P450, PUTATIVE (EUROFUNG)-RELATED"/>
    <property type="match status" value="1"/>
</dbReference>
<name>A0A9P3GQX3_9APHY</name>
<comment type="similarity">
    <text evidence="3 13">Belongs to the cytochrome P450 family.</text>
</comment>
<evidence type="ECO:0000256" key="6">
    <source>
        <dbReference type="ARBA" id="ARBA00022723"/>
    </source>
</evidence>
<keyword evidence="5" id="KW-0812">Transmembrane</keyword>
<dbReference type="InterPro" id="IPR001128">
    <property type="entry name" value="Cyt_P450"/>
</dbReference>